<proteinExistence type="predicted"/>
<dbReference type="PROSITE" id="PS51053">
    <property type="entry name" value="SERTA"/>
    <property type="match status" value="1"/>
</dbReference>
<feature type="domain" description="SERTA" evidence="2">
    <location>
        <begin position="62"/>
        <end position="110"/>
    </location>
</feature>
<evidence type="ECO:0000313" key="3">
    <source>
        <dbReference type="EMBL" id="KAK2162669.1"/>
    </source>
</evidence>
<dbReference type="Pfam" id="PF06031">
    <property type="entry name" value="SERTA"/>
    <property type="match status" value="1"/>
</dbReference>
<dbReference type="PANTHER" id="PTHR16277">
    <property type="entry name" value="CELL DIVISION CYCLE ASSOCIATED PROTEIN 4/SERTA DOMAIN-CONTAINING PROTEIN 2"/>
    <property type="match status" value="1"/>
</dbReference>
<protein>
    <recommendedName>
        <fullName evidence="2">SERTA domain-containing protein</fullName>
    </recommendedName>
</protein>
<dbReference type="AlphaFoldDB" id="A0AAD9NCZ4"/>
<comment type="caution">
    <text evidence="3">The sequence shown here is derived from an EMBL/GenBank/DDBJ whole genome shotgun (WGS) entry which is preliminary data.</text>
</comment>
<evidence type="ECO:0000259" key="2">
    <source>
        <dbReference type="PROSITE" id="PS51053"/>
    </source>
</evidence>
<organism evidence="3 4">
    <name type="scientific">Paralvinella palmiformis</name>
    <dbReference type="NCBI Taxonomy" id="53620"/>
    <lineage>
        <taxon>Eukaryota</taxon>
        <taxon>Metazoa</taxon>
        <taxon>Spiralia</taxon>
        <taxon>Lophotrochozoa</taxon>
        <taxon>Annelida</taxon>
        <taxon>Polychaeta</taxon>
        <taxon>Sedentaria</taxon>
        <taxon>Canalipalpata</taxon>
        <taxon>Terebellida</taxon>
        <taxon>Terebelliformia</taxon>
        <taxon>Alvinellidae</taxon>
        <taxon>Paralvinella</taxon>
    </lineage>
</organism>
<feature type="compositionally biased region" description="Polar residues" evidence="1">
    <location>
        <begin position="165"/>
        <end position="174"/>
    </location>
</feature>
<sequence>MVMCRGSPPADYGRSCCQYRASLVYFPSQDAISASVIPHGVSMWSCGTKRKLEEEDETKLSYFAQRQSVLNISMIKLRAQPLRKTEQPLRRSVLIFNTLKSIETELKMEGVRWNLPTRPSLLPSIQPLDVTLDPIPVDAPVEPNLAAAERGPSLTTDAQDKPATMDTTPASSFPAQPAVSDGTVGSSSCELSVDISTASGIQDGGSFFPDSRSILDGLFNIQTSPQGVLPTFSSLLDLDSVNLPSAMDSESSASPISASSSSSTTTSSSLGLPTTLSAGPSLYEPVQHSSAKPSPFSSAASQSPTPSSSSSTSSSSSLQPAPGQPNAQVPPSAEQDLFSDFDFSSLDLDFFSFLPSNLKLPPLSPEDLQSLPHPEAFPQNLASSCNPKHTDLLGDDLDSIMQILVGI</sequence>
<dbReference type="Proteomes" id="UP001208570">
    <property type="component" value="Unassembled WGS sequence"/>
</dbReference>
<reference evidence="3" key="1">
    <citation type="journal article" date="2023" name="Mol. Biol. Evol.">
        <title>Third-Generation Sequencing Reveals the Adaptive Role of the Epigenome in Three Deep-Sea Polychaetes.</title>
        <authorList>
            <person name="Perez M."/>
            <person name="Aroh O."/>
            <person name="Sun Y."/>
            <person name="Lan Y."/>
            <person name="Juniper S.K."/>
            <person name="Young C.R."/>
            <person name="Angers B."/>
            <person name="Qian P.Y."/>
        </authorList>
    </citation>
    <scope>NUCLEOTIDE SEQUENCE</scope>
    <source>
        <strain evidence="3">P08H-3</strain>
    </source>
</reference>
<evidence type="ECO:0000256" key="1">
    <source>
        <dbReference type="SAM" id="MobiDB-lite"/>
    </source>
</evidence>
<feature type="region of interest" description="Disordered" evidence="1">
    <location>
        <begin position="143"/>
        <end position="186"/>
    </location>
</feature>
<dbReference type="InterPro" id="IPR009263">
    <property type="entry name" value="SERTA_dom"/>
</dbReference>
<keyword evidence="4" id="KW-1185">Reference proteome</keyword>
<gene>
    <name evidence="3" type="ORF">LSH36_94g05053</name>
</gene>
<feature type="region of interest" description="Disordered" evidence="1">
    <location>
        <begin position="246"/>
        <end position="333"/>
    </location>
</feature>
<dbReference type="InterPro" id="IPR052262">
    <property type="entry name" value="E2F-SERTA_domain_protein"/>
</dbReference>
<feature type="compositionally biased region" description="Low complexity" evidence="1">
    <location>
        <begin position="246"/>
        <end position="278"/>
    </location>
</feature>
<feature type="compositionally biased region" description="Low complexity" evidence="1">
    <location>
        <begin position="289"/>
        <end position="321"/>
    </location>
</feature>
<evidence type="ECO:0000313" key="4">
    <source>
        <dbReference type="Proteomes" id="UP001208570"/>
    </source>
</evidence>
<dbReference type="PANTHER" id="PTHR16277:SF7">
    <property type="entry name" value="RE12330P"/>
    <property type="match status" value="1"/>
</dbReference>
<name>A0AAD9NCZ4_9ANNE</name>
<dbReference type="GO" id="GO:0005634">
    <property type="term" value="C:nucleus"/>
    <property type="evidence" value="ECO:0007669"/>
    <property type="project" value="TreeGrafter"/>
</dbReference>
<dbReference type="EMBL" id="JAODUP010000094">
    <property type="protein sequence ID" value="KAK2162669.1"/>
    <property type="molecule type" value="Genomic_DNA"/>
</dbReference>
<accession>A0AAD9NCZ4</accession>